<comment type="subcellular location">
    <subcellularLocation>
        <location evidence="1 12">Secreted</location>
        <location evidence="1 12">Cell wall</location>
    </subcellularLocation>
</comment>
<dbReference type="SMART" id="SM00856">
    <property type="entry name" value="PMEI"/>
    <property type="match status" value="1"/>
</dbReference>
<reference evidence="14" key="1">
    <citation type="submission" date="2021-01" db="UniProtKB">
        <authorList>
            <consortium name="EnsemblPlants"/>
        </authorList>
    </citation>
    <scope>IDENTIFICATION</scope>
</reference>
<dbReference type="InterPro" id="IPR006501">
    <property type="entry name" value="Pectinesterase_inhib_dom"/>
</dbReference>
<feature type="domain" description="Pectinesterase inhibitor" evidence="13">
    <location>
        <begin position="19"/>
        <end position="153"/>
    </location>
</feature>
<dbReference type="Pfam" id="PF01095">
    <property type="entry name" value="Pectinesterase"/>
    <property type="match status" value="1"/>
</dbReference>
<dbReference type="InterPro" id="IPR012334">
    <property type="entry name" value="Pectin_lyas_fold"/>
</dbReference>
<feature type="chain" id="PRO_5029933522" description="Pectinesterase" evidence="12">
    <location>
        <begin position="18"/>
        <end position="516"/>
    </location>
</feature>
<dbReference type="AlphaFoldDB" id="A0A7N0TV02"/>
<feature type="active site" evidence="11">
    <location>
        <position position="351"/>
    </location>
</feature>
<feature type="signal peptide" evidence="12">
    <location>
        <begin position="1"/>
        <end position="17"/>
    </location>
</feature>
<evidence type="ECO:0000256" key="6">
    <source>
        <dbReference type="ARBA" id="ARBA00022512"/>
    </source>
</evidence>
<dbReference type="SUPFAM" id="SSF51126">
    <property type="entry name" value="Pectin lyase-like"/>
    <property type="match status" value="1"/>
</dbReference>
<dbReference type="FunFam" id="2.160.20.10:FF:000029">
    <property type="entry name" value="Pectinesterase 4"/>
    <property type="match status" value="1"/>
</dbReference>
<evidence type="ECO:0000313" key="14">
    <source>
        <dbReference type="EnsemblPlants" id="Kaladp0045s0425.1.v1.1"/>
    </source>
</evidence>
<dbReference type="InterPro" id="IPR033131">
    <property type="entry name" value="Pectinesterase_Asp_AS"/>
</dbReference>
<keyword evidence="7 12" id="KW-0964">Secreted</keyword>
<evidence type="ECO:0000256" key="4">
    <source>
        <dbReference type="ARBA" id="ARBA00007786"/>
    </source>
</evidence>
<dbReference type="GO" id="GO:0042545">
    <property type="term" value="P:cell wall modification"/>
    <property type="evidence" value="ECO:0007669"/>
    <property type="project" value="UniProtKB-UniRule"/>
</dbReference>
<accession>A0A7N0TV02</accession>
<dbReference type="EnsemblPlants" id="Kaladp0045s0425.1.v1.1">
    <property type="protein sequence ID" value="Kaladp0045s0425.1.v1.1"/>
    <property type="gene ID" value="Kaladp0045s0425.v1.1"/>
</dbReference>
<evidence type="ECO:0000256" key="8">
    <source>
        <dbReference type="ARBA" id="ARBA00022801"/>
    </source>
</evidence>
<keyword evidence="15" id="KW-1185">Reference proteome</keyword>
<comment type="catalytic activity">
    <reaction evidence="12">
        <text>[(1-&gt;4)-alpha-D-galacturonosyl methyl ester](n) + n H2O = [(1-&gt;4)-alpha-D-galacturonosyl](n) + n methanol + n H(+)</text>
        <dbReference type="Rhea" id="RHEA:22380"/>
        <dbReference type="Rhea" id="RHEA-COMP:14570"/>
        <dbReference type="Rhea" id="RHEA-COMP:14573"/>
        <dbReference type="ChEBI" id="CHEBI:15377"/>
        <dbReference type="ChEBI" id="CHEBI:15378"/>
        <dbReference type="ChEBI" id="CHEBI:17790"/>
        <dbReference type="ChEBI" id="CHEBI:140522"/>
        <dbReference type="ChEBI" id="CHEBI:140523"/>
        <dbReference type="EC" id="3.1.1.11"/>
    </reaction>
</comment>
<dbReference type="PROSITE" id="PS00800">
    <property type="entry name" value="PECTINESTERASE_1"/>
    <property type="match status" value="1"/>
</dbReference>
<dbReference type="CDD" id="cd15798">
    <property type="entry name" value="PMEI-like_3"/>
    <property type="match status" value="1"/>
</dbReference>
<dbReference type="PANTHER" id="PTHR31707">
    <property type="entry name" value="PECTINESTERASE"/>
    <property type="match status" value="1"/>
</dbReference>
<dbReference type="GO" id="GO:0045490">
    <property type="term" value="P:pectin catabolic process"/>
    <property type="evidence" value="ECO:0007669"/>
    <property type="project" value="UniProtKB-UniRule"/>
</dbReference>
<evidence type="ECO:0000256" key="11">
    <source>
        <dbReference type="PROSITE-ProRule" id="PRU10040"/>
    </source>
</evidence>
<sequence length="516" mass="56292">MTVHVLATLVLALLCLATLTNKLNQRSNTPEPHLCANAVSHDAMLSTLRHTLVRLSKTHEDFRWIVANVDDVGLRKMRALDDCLDLMEQTIFQLNSSIARVTDIRDVRAQLSAAATTQRTCIQVLQQAGLARHAVLNRGLVHINRHISNALAMAAAQEPSSSDSDHLSEYGLSYPMAEDGCPEWMSEDDQKPWLAEEKDSYDIVVAQDGSGKFTSISDAVNAAPSGSQKRFVIYIKAGTYNENVKIEQGKTNIMFLGDGMGKTVIRGDHSQASGFSILSSAVLNVVGNGFIAKGMTIENYAGPGGGPAVALLSNSDQSAFYQCSIAGYQDTLFATSFRQFYRECDIHGTIDFIFGNPSAVFQRCNIYLRKPAQGQGNVVTAMSRENPTETTAMSFIESNIKAAPDLDPRRDAVRSFLGRPWRDAARVVYLKCNIGDVIDPTGWAAMSGDPSTFKDLYFGEYMNSGPGADTKNRVKWPGVKLITDPNEAAQFTAGALINAEQWLEGSGIPYYPGLPQ</sequence>
<dbReference type="InterPro" id="IPR035513">
    <property type="entry name" value="Invertase/methylesterase_inhib"/>
</dbReference>
<evidence type="ECO:0000256" key="10">
    <source>
        <dbReference type="ARBA" id="ARBA00023316"/>
    </source>
</evidence>
<dbReference type="Gramene" id="Kaladp0045s0425.1.v1.1">
    <property type="protein sequence ID" value="Kaladp0045s0425.1.v1.1"/>
    <property type="gene ID" value="Kaladp0045s0425.v1.1"/>
</dbReference>
<dbReference type="SUPFAM" id="SSF101148">
    <property type="entry name" value="Plant invertase/pectin methylesterase inhibitor"/>
    <property type="match status" value="1"/>
</dbReference>
<comment type="similarity">
    <text evidence="4">In the C-terminal section; belongs to the pectinesterase family.</text>
</comment>
<dbReference type="EC" id="3.1.1.11" evidence="5 12"/>
<dbReference type="PROSITE" id="PS00503">
    <property type="entry name" value="PECTINESTERASE_2"/>
    <property type="match status" value="1"/>
</dbReference>
<dbReference type="GO" id="GO:0004857">
    <property type="term" value="F:enzyme inhibitor activity"/>
    <property type="evidence" value="ECO:0007669"/>
    <property type="project" value="InterPro"/>
</dbReference>
<evidence type="ECO:0000256" key="7">
    <source>
        <dbReference type="ARBA" id="ARBA00022525"/>
    </source>
</evidence>
<protein>
    <recommendedName>
        <fullName evidence="5 12">Pectinesterase</fullName>
        <ecNumber evidence="5 12">3.1.1.11</ecNumber>
    </recommendedName>
</protein>
<keyword evidence="9 12" id="KW-0063">Aspartyl esterase</keyword>
<evidence type="ECO:0000256" key="9">
    <source>
        <dbReference type="ARBA" id="ARBA00023085"/>
    </source>
</evidence>
<dbReference type="InterPro" id="IPR000070">
    <property type="entry name" value="Pectinesterase_cat"/>
</dbReference>
<name>A0A7N0TV02_KALFE</name>
<organism evidence="14 15">
    <name type="scientific">Kalanchoe fedtschenkoi</name>
    <name type="common">Lavender scallops</name>
    <name type="synonym">South American air plant</name>
    <dbReference type="NCBI Taxonomy" id="63787"/>
    <lineage>
        <taxon>Eukaryota</taxon>
        <taxon>Viridiplantae</taxon>
        <taxon>Streptophyta</taxon>
        <taxon>Embryophyta</taxon>
        <taxon>Tracheophyta</taxon>
        <taxon>Spermatophyta</taxon>
        <taxon>Magnoliopsida</taxon>
        <taxon>eudicotyledons</taxon>
        <taxon>Gunneridae</taxon>
        <taxon>Pentapetalae</taxon>
        <taxon>Saxifragales</taxon>
        <taxon>Crassulaceae</taxon>
        <taxon>Kalanchoe</taxon>
    </lineage>
</organism>
<dbReference type="Gene3D" id="1.20.140.40">
    <property type="entry name" value="Invertase/pectin methylesterase inhibitor family protein"/>
    <property type="match status" value="1"/>
</dbReference>
<evidence type="ECO:0000256" key="2">
    <source>
        <dbReference type="ARBA" id="ARBA00005184"/>
    </source>
</evidence>
<dbReference type="InterPro" id="IPR018040">
    <property type="entry name" value="Pectinesterase_Tyr_AS"/>
</dbReference>
<keyword evidence="12" id="KW-0732">Signal</keyword>
<comment type="function">
    <text evidence="12">Acts in the modification of cell walls via demethylesterification of cell wall pectin.</text>
</comment>
<dbReference type="GO" id="GO:0030599">
    <property type="term" value="F:pectinesterase activity"/>
    <property type="evidence" value="ECO:0007669"/>
    <property type="project" value="UniProtKB-UniRule"/>
</dbReference>
<dbReference type="Pfam" id="PF04043">
    <property type="entry name" value="PMEI"/>
    <property type="match status" value="1"/>
</dbReference>
<evidence type="ECO:0000256" key="3">
    <source>
        <dbReference type="ARBA" id="ARBA00006027"/>
    </source>
</evidence>
<keyword evidence="10 12" id="KW-0961">Cell wall biogenesis/degradation</keyword>
<evidence type="ECO:0000313" key="15">
    <source>
        <dbReference type="Proteomes" id="UP000594263"/>
    </source>
</evidence>
<dbReference type="UniPathway" id="UPA00545">
    <property type="reaction ID" value="UER00823"/>
</dbReference>
<dbReference type="Proteomes" id="UP000594263">
    <property type="component" value="Unplaced"/>
</dbReference>
<evidence type="ECO:0000259" key="13">
    <source>
        <dbReference type="SMART" id="SM00856"/>
    </source>
</evidence>
<dbReference type="InterPro" id="IPR011050">
    <property type="entry name" value="Pectin_lyase_fold/virulence"/>
</dbReference>
<evidence type="ECO:0000256" key="1">
    <source>
        <dbReference type="ARBA" id="ARBA00004191"/>
    </source>
</evidence>
<keyword evidence="6 12" id="KW-0134">Cell wall</keyword>
<comment type="similarity">
    <text evidence="3">In the N-terminal section; belongs to the PMEI family.</text>
</comment>
<keyword evidence="8 12" id="KW-0378">Hydrolase</keyword>
<comment type="pathway">
    <text evidence="2 12">Glycan metabolism; pectin degradation; 2-dehydro-3-deoxy-D-gluconate from pectin: step 1/5.</text>
</comment>
<evidence type="ECO:0000256" key="5">
    <source>
        <dbReference type="ARBA" id="ARBA00013229"/>
    </source>
</evidence>
<evidence type="ECO:0000256" key="12">
    <source>
        <dbReference type="RuleBase" id="RU000589"/>
    </source>
</evidence>
<dbReference type="Gene3D" id="2.160.20.10">
    <property type="entry name" value="Single-stranded right-handed beta-helix, Pectin lyase-like"/>
    <property type="match status" value="1"/>
</dbReference>
<proteinExistence type="inferred from homology"/>